<dbReference type="WBParaSite" id="PSAMB.scaffold2839size20933.g19298.t1">
    <property type="protein sequence ID" value="PSAMB.scaffold2839size20933.g19298.t1"/>
    <property type="gene ID" value="PSAMB.scaffold2839size20933.g19298"/>
</dbReference>
<feature type="chain" id="PRO_5037517519" evidence="1">
    <location>
        <begin position="25"/>
        <end position="99"/>
    </location>
</feature>
<keyword evidence="2" id="KW-1185">Reference proteome</keyword>
<organism evidence="2 3">
    <name type="scientific">Plectus sambesii</name>
    <dbReference type="NCBI Taxonomy" id="2011161"/>
    <lineage>
        <taxon>Eukaryota</taxon>
        <taxon>Metazoa</taxon>
        <taxon>Ecdysozoa</taxon>
        <taxon>Nematoda</taxon>
        <taxon>Chromadorea</taxon>
        <taxon>Plectida</taxon>
        <taxon>Plectina</taxon>
        <taxon>Plectoidea</taxon>
        <taxon>Plectidae</taxon>
        <taxon>Plectus</taxon>
    </lineage>
</organism>
<evidence type="ECO:0000313" key="2">
    <source>
        <dbReference type="Proteomes" id="UP000887566"/>
    </source>
</evidence>
<accession>A0A914VZN4</accession>
<protein>
    <submittedName>
        <fullName evidence="3">Plethodontid modulating factor</fullName>
    </submittedName>
</protein>
<keyword evidence="1" id="KW-0732">Signal</keyword>
<evidence type="ECO:0000313" key="3">
    <source>
        <dbReference type="WBParaSite" id="PSAMB.scaffold2839size20933.g19298.t1"/>
    </source>
</evidence>
<dbReference type="AlphaFoldDB" id="A0A914VZN4"/>
<reference evidence="3" key="1">
    <citation type="submission" date="2022-11" db="UniProtKB">
        <authorList>
            <consortium name="WormBaseParasite"/>
        </authorList>
    </citation>
    <scope>IDENTIFICATION</scope>
</reference>
<sequence>MNRFATLCSLGLLMLFVSFSSVDAIHCFDERQDEIFACSDAVQSCFFTGNRETKVLTAAGCGDDSDFCTDDGSAASTCINSEIGTTCCCHQELCNKGFI</sequence>
<dbReference type="Proteomes" id="UP000887566">
    <property type="component" value="Unplaced"/>
</dbReference>
<name>A0A914VZN4_9BILA</name>
<proteinExistence type="predicted"/>
<feature type="signal peptide" evidence="1">
    <location>
        <begin position="1"/>
        <end position="24"/>
    </location>
</feature>
<evidence type="ECO:0000256" key="1">
    <source>
        <dbReference type="SAM" id="SignalP"/>
    </source>
</evidence>